<evidence type="ECO:0000256" key="4">
    <source>
        <dbReference type="ARBA" id="ARBA00022989"/>
    </source>
</evidence>
<accession>Q01T25</accession>
<dbReference type="AlphaFoldDB" id="Q01T25"/>
<reference evidence="10" key="1">
    <citation type="submission" date="2006-10" db="EMBL/GenBank/DDBJ databases">
        <title>Complete sequence of Solibacter usitatus Ellin6076.</title>
        <authorList>
            <consortium name="US DOE Joint Genome Institute"/>
            <person name="Copeland A."/>
            <person name="Lucas S."/>
            <person name="Lapidus A."/>
            <person name="Barry K."/>
            <person name="Detter J.C."/>
            <person name="Glavina del Rio T."/>
            <person name="Hammon N."/>
            <person name="Israni S."/>
            <person name="Dalin E."/>
            <person name="Tice H."/>
            <person name="Pitluck S."/>
            <person name="Thompson L.S."/>
            <person name="Brettin T."/>
            <person name="Bruce D."/>
            <person name="Han C."/>
            <person name="Tapia R."/>
            <person name="Gilna P."/>
            <person name="Schmutz J."/>
            <person name="Larimer F."/>
            <person name="Land M."/>
            <person name="Hauser L."/>
            <person name="Kyrpides N."/>
            <person name="Mikhailova N."/>
            <person name="Janssen P.H."/>
            <person name="Kuske C.R."/>
            <person name="Richardson P."/>
        </authorList>
    </citation>
    <scope>NUCLEOTIDE SEQUENCE</scope>
    <source>
        <strain evidence="10">Ellin6076</strain>
    </source>
</reference>
<feature type="transmembrane region" description="Helical" evidence="7">
    <location>
        <begin position="331"/>
        <end position="353"/>
    </location>
</feature>
<dbReference type="GO" id="GO:0005886">
    <property type="term" value="C:plasma membrane"/>
    <property type="evidence" value="ECO:0007669"/>
    <property type="project" value="UniProtKB-SubCell"/>
</dbReference>
<evidence type="ECO:0000256" key="6">
    <source>
        <dbReference type="ARBA" id="ARBA00038076"/>
    </source>
</evidence>
<proteinExistence type="inferred from homology"/>
<name>Q01T25_SOLUE</name>
<feature type="domain" description="MacB-like periplasmic core" evidence="9">
    <location>
        <begin position="22"/>
        <end position="236"/>
    </location>
</feature>
<comment type="subcellular location">
    <subcellularLocation>
        <location evidence="1">Cell membrane</location>
        <topology evidence="1">Multi-pass membrane protein</topology>
    </subcellularLocation>
</comment>
<feature type="transmembrane region" description="Helical" evidence="7">
    <location>
        <begin position="373"/>
        <end position="397"/>
    </location>
</feature>
<evidence type="ECO:0000259" key="8">
    <source>
        <dbReference type="Pfam" id="PF02687"/>
    </source>
</evidence>
<feature type="transmembrane region" description="Helical" evidence="7">
    <location>
        <begin position="418"/>
        <end position="444"/>
    </location>
</feature>
<keyword evidence="2" id="KW-1003">Cell membrane</keyword>
<dbReference type="InParanoid" id="Q01T25"/>
<dbReference type="KEGG" id="sus:Acid_6269"/>
<organism evidence="10">
    <name type="scientific">Solibacter usitatus (strain Ellin6076)</name>
    <dbReference type="NCBI Taxonomy" id="234267"/>
    <lineage>
        <taxon>Bacteria</taxon>
        <taxon>Pseudomonadati</taxon>
        <taxon>Acidobacteriota</taxon>
        <taxon>Terriglobia</taxon>
        <taxon>Bryobacterales</taxon>
        <taxon>Solibacteraceae</taxon>
        <taxon>Candidatus Solibacter</taxon>
    </lineage>
</organism>
<dbReference type="InterPro" id="IPR050250">
    <property type="entry name" value="Macrolide_Exporter_MacB"/>
</dbReference>
<dbReference type="EMBL" id="CP000473">
    <property type="protein sequence ID" value="ABJ87195.1"/>
    <property type="molecule type" value="Genomic_DNA"/>
</dbReference>
<dbReference type="eggNOG" id="COG0577">
    <property type="taxonomic scope" value="Bacteria"/>
</dbReference>
<feature type="domain" description="MacB-like periplasmic core" evidence="9">
    <location>
        <begin position="434"/>
        <end position="639"/>
    </location>
</feature>
<feature type="transmembrane region" description="Helical" evidence="7">
    <location>
        <begin position="739"/>
        <end position="761"/>
    </location>
</feature>
<gene>
    <name evidence="10" type="ordered locus">Acid_6269</name>
</gene>
<evidence type="ECO:0008006" key="11">
    <source>
        <dbReference type="Google" id="ProtNLM"/>
    </source>
</evidence>
<keyword evidence="5 7" id="KW-0472">Membrane</keyword>
<evidence type="ECO:0000259" key="9">
    <source>
        <dbReference type="Pfam" id="PF12704"/>
    </source>
</evidence>
<dbReference type="Pfam" id="PF12704">
    <property type="entry name" value="MacB_PCD"/>
    <property type="match status" value="2"/>
</dbReference>
<dbReference type="OrthoDB" id="1451596at2"/>
<dbReference type="PANTHER" id="PTHR30572:SF4">
    <property type="entry name" value="ABC TRANSPORTER PERMEASE YTRF"/>
    <property type="match status" value="1"/>
</dbReference>
<dbReference type="STRING" id="234267.Acid_6269"/>
<feature type="transmembrane region" description="Helical" evidence="7">
    <location>
        <begin position="773"/>
        <end position="795"/>
    </location>
</feature>
<evidence type="ECO:0000313" key="10">
    <source>
        <dbReference type="EMBL" id="ABJ87195.1"/>
    </source>
</evidence>
<sequence length="809" mass="86722" precursor="true">MRNVLQDLRYAMRVLRRTPALTAVAVLTLALGIAATTTVFGWIDGMVVHPFHGARDDGQLAVLESVSANGMQNQVSYADFRDFQDSLHSVSGLLLNQKGPASIGEGEKADIVWYEGVSGNYFDVLGVKPVLGRAFTRDEYGDRAKAFTAVISYRLWKSYFHADKSVLGRTVQINRYPVTIVGVAPPEFGGDFPGMALDIWVPAPLTGERERDARHFHAIVRLKPGVRVSEANAEAATVAARLARGFPKTNRGIGARMVPIWKAKDWGASSIVAWPLAILGAACVLVLLIACANVANLLLARSAARQTEFGIRAALGGSPGRLSRQLILESLLLAALATLAGLPLALSLENVLTYFVPPTGVPVNFNVQPSARVFLFAALACLVSALISGIPPAFQLVQRSLVDALKQGGRSGTRSAHAQRVSGVLVVAETGLALAALVTLGLFVRSLYGLENTPAGFDHQNVTVSRLFLSTNNYTASEEQEFSRRLREHLLAAPGVTSAAYSDSIPLGFGLGKWASVVVEGYASRPGENLDVDLASVSPGYFDLLRIPLLAGRDFRAEDNGTAPRVTIVNEAFARRFFDGRDPVGHRVRVYGKPFQIVGMVKDSKYYNLPEAPQPYFYMSFDQVHYGSGETGVAFYARTDRDARDLVPVLRREMSAIDPKSAGLTTMPLSDYISAAWFGSRIASSFLAVLGAISMLLAGVGLYGVMAYSVSQRTREIGIRMALGAEPGGVLRIVMREGLLLALLGIAAGLAIALAATPQIAPLLYQVSPADPVSIAGAALFLIVVAVLASLIPALRATRVDPIRALRQE</sequence>
<evidence type="ECO:0000256" key="1">
    <source>
        <dbReference type="ARBA" id="ARBA00004651"/>
    </source>
</evidence>
<feature type="domain" description="ABC3 transporter permease C-terminal" evidence="8">
    <location>
        <begin position="283"/>
        <end position="396"/>
    </location>
</feature>
<dbReference type="HOGENOM" id="CLU_009433_1_0_0"/>
<evidence type="ECO:0000256" key="7">
    <source>
        <dbReference type="SAM" id="Phobius"/>
    </source>
</evidence>
<dbReference type="InterPro" id="IPR003838">
    <property type="entry name" value="ABC3_permease_C"/>
</dbReference>
<dbReference type="Pfam" id="PF02687">
    <property type="entry name" value="FtsX"/>
    <property type="match status" value="2"/>
</dbReference>
<evidence type="ECO:0000256" key="2">
    <source>
        <dbReference type="ARBA" id="ARBA00022475"/>
    </source>
</evidence>
<dbReference type="NCBIfam" id="TIGR03434">
    <property type="entry name" value="ADOP"/>
    <property type="match status" value="1"/>
</dbReference>
<feature type="transmembrane region" description="Helical" evidence="7">
    <location>
        <begin position="20"/>
        <end position="43"/>
    </location>
</feature>
<keyword evidence="3 7" id="KW-0812">Transmembrane</keyword>
<keyword evidence="4 7" id="KW-1133">Transmembrane helix</keyword>
<evidence type="ECO:0000256" key="5">
    <source>
        <dbReference type="ARBA" id="ARBA00023136"/>
    </source>
</evidence>
<feature type="domain" description="ABC3 transporter permease C-terminal" evidence="8">
    <location>
        <begin position="689"/>
        <end position="802"/>
    </location>
</feature>
<protein>
    <recommendedName>
        <fullName evidence="11">Permease</fullName>
    </recommendedName>
</protein>
<comment type="similarity">
    <text evidence="6">Belongs to the ABC-4 integral membrane protein family.</text>
</comment>
<evidence type="ECO:0000256" key="3">
    <source>
        <dbReference type="ARBA" id="ARBA00022692"/>
    </source>
</evidence>
<dbReference type="PANTHER" id="PTHR30572">
    <property type="entry name" value="MEMBRANE COMPONENT OF TRANSPORTER-RELATED"/>
    <property type="match status" value="1"/>
</dbReference>
<dbReference type="InterPro" id="IPR025857">
    <property type="entry name" value="MacB_PCD"/>
</dbReference>
<dbReference type="InterPro" id="IPR017800">
    <property type="entry name" value="ADOP"/>
</dbReference>
<dbReference type="GO" id="GO:0022857">
    <property type="term" value="F:transmembrane transporter activity"/>
    <property type="evidence" value="ECO:0007669"/>
    <property type="project" value="TreeGrafter"/>
</dbReference>
<feature type="transmembrane region" description="Helical" evidence="7">
    <location>
        <begin position="686"/>
        <end position="710"/>
    </location>
</feature>
<feature type="transmembrane region" description="Helical" evidence="7">
    <location>
        <begin position="272"/>
        <end position="299"/>
    </location>
</feature>